<dbReference type="AlphaFoldDB" id="A0A9Q9HKY5"/>
<organism evidence="1 2">
    <name type="scientific">Leisingera caerulea</name>
    <name type="common">Phaeobacter caeruleus</name>
    <dbReference type="NCBI Taxonomy" id="506591"/>
    <lineage>
        <taxon>Bacteria</taxon>
        <taxon>Pseudomonadati</taxon>
        <taxon>Pseudomonadota</taxon>
        <taxon>Alphaproteobacteria</taxon>
        <taxon>Rhodobacterales</taxon>
        <taxon>Roseobacteraceae</taxon>
        <taxon>Leisingera</taxon>
    </lineage>
</organism>
<evidence type="ECO:0000313" key="2">
    <source>
        <dbReference type="Proteomes" id="UP001058713"/>
    </source>
</evidence>
<dbReference type="RefSeq" id="WP_259971556.1">
    <property type="nucleotide sequence ID" value="NZ_CP081070.1"/>
</dbReference>
<name>A0A9Q9HKY5_LEICA</name>
<dbReference type="Proteomes" id="UP001058713">
    <property type="component" value="Chromosome"/>
</dbReference>
<dbReference type="KEGG" id="lcae:K3721_01080"/>
<proteinExistence type="predicted"/>
<reference evidence="1" key="1">
    <citation type="submission" date="2021-08" db="EMBL/GenBank/DDBJ databases">
        <authorList>
            <person name="Nwanade C."/>
            <person name="Wang M."/>
            <person name="Masoudi A."/>
            <person name="Yu Z."/>
            <person name="Liu J."/>
        </authorList>
    </citation>
    <scope>NUCLEOTIDE SEQUENCE</scope>
    <source>
        <strain evidence="1">S122</strain>
    </source>
</reference>
<gene>
    <name evidence="1" type="ORF">K3721_01080</name>
</gene>
<dbReference type="EMBL" id="CP081070">
    <property type="protein sequence ID" value="UWQ54160.1"/>
    <property type="molecule type" value="Genomic_DNA"/>
</dbReference>
<evidence type="ECO:0000313" key="1">
    <source>
        <dbReference type="EMBL" id="UWQ54160.1"/>
    </source>
</evidence>
<protein>
    <submittedName>
        <fullName evidence="1">Uncharacterized protein</fullName>
    </submittedName>
</protein>
<accession>A0A9Q9HKY5</accession>
<sequence>MDHPPGGAFSGKAGSGWTDQELRGNAFGVLCDGGLKVMDLEIERDAKGNAAFNGKCG</sequence>